<dbReference type="Proteomes" id="UP000325577">
    <property type="component" value="Linkage Group LG14"/>
</dbReference>
<evidence type="ECO:0000313" key="8">
    <source>
        <dbReference type="Proteomes" id="UP000325577"/>
    </source>
</evidence>
<dbReference type="UniPathway" id="UPA00049">
    <property type="reaction ID" value="UER00059"/>
</dbReference>
<dbReference type="InterPro" id="IPR054480">
    <property type="entry name" value="AHAS_small-like_ACT"/>
</dbReference>
<dbReference type="CDD" id="cd04878">
    <property type="entry name" value="ACT_AHAS"/>
    <property type="match status" value="2"/>
</dbReference>
<dbReference type="Pfam" id="PF10369">
    <property type="entry name" value="ALS_ss_C"/>
    <property type="match status" value="2"/>
</dbReference>
<dbReference type="FunFam" id="3.30.70.1150:FF:000001">
    <property type="entry name" value="Acetolactate synthase small subunit"/>
    <property type="match status" value="1"/>
</dbReference>
<dbReference type="Pfam" id="PF22629">
    <property type="entry name" value="ACT_AHAS_ss"/>
    <property type="match status" value="2"/>
</dbReference>
<dbReference type="UniPathway" id="UPA00047">
    <property type="reaction ID" value="UER00055"/>
</dbReference>
<dbReference type="InterPro" id="IPR045865">
    <property type="entry name" value="ACT-like_dom_sf"/>
</dbReference>
<dbReference type="InterPro" id="IPR002912">
    <property type="entry name" value="ACT_dom"/>
</dbReference>
<dbReference type="PANTHER" id="PTHR30239:SF18">
    <property type="entry name" value="ACETOLACTATE SYNTHASE SMALL SUBUNIT 2, CHLOROPLASTIC"/>
    <property type="match status" value="1"/>
</dbReference>
<keyword evidence="4" id="KW-0028">Amino-acid biosynthesis</keyword>
<dbReference type="Gene3D" id="3.30.70.1150">
    <property type="entry name" value="ACT-like. Chain A, domain 2"/>
    <property type="match status" value="2"/>
</dbReference>
<dbReference type="InterPro" id="IPR004789">
    <property type="entry name" value="Acetalactate_synth_ssu"/>
</dbReference>
<dbReference type="GO" id="GO:0005777">
    <property type="term" value="C:peroxisome"/>
    <property type="evidence" value="ECO:0007669"/>
    <property type="project" value="UniProtKB-ARBA"/>
</dbReference>
<feature type="domain" description="ACT" evidence="6">
    <location>
        <begin position="371"/>
        <end position="445"/>
    </location>
</feature>
<dbReference type="AlphaFoldDB" id="A0A5J5B8Z8"/>
<keyword evidence="8" id="KW-1185">Reference proteome</keyword>
<protein>
    <recommendedName>
        <fullName evidence="6">ACT domain-containing protein</fullName>
    </recommendedName>
</protein>
<dbReference type="InterPro" id="IPR019455">
    <property type="entry name" value="Acetolactate_synth_ssu_C"/>
</dbReference>
<gene>
    <name evidence="7" type="ORF">F0562_025518</name>
</gene>
<name>A0A5J5B8Z8_9ASTE</name>
<keyword evidence="5" id="KW-0100">Branched-chain amino acid biosynthesis</keyword>
<evidence type="ECO:0000256" key="5">
    <source>
        <dbReference type="ARBA" id="ARBA00023304"/>
    </source>
</evidence>
<dbReference type="SUPFAM" id="SSF55021">
    <property type="entry name" value="ACT-like"/>
    <property type="match status" value="4"/>
</dbReference>
<dbReference type="OrthoDB" id="2013116at2759"/>
<dbReference type="GO" id="GO:1990610">
    <property type="term" value="F:acetolactate synthase regulator activity"/>
    <property type="evidence" value="ECO:0007669"/>
    <property type="project" value="InterPro"/>
</dbReference>
<comment type="pathway">
    <text evidence="1">Amino-acid biosynthesis; L-isoleucine biosynthesis; L-isoleucine from 2-oxobutanoate: step 1/4.</text>
</comment>
<dbReference type="NCBIfam" id="TIGR00119">
    <property type="entry name" value="acolac_sm"/>
    <property type="match status" value="2"/>
</dbReference>
<comment type="similarity">
    <text evidence="3">Belongs to the acetolactate synthase small subunit family.</text>
</comment>
<dbReference type="GO" id="GO:0009099">
    <property type="term" value="P:L-valine biosynthetic process"/>
    <property type="evidence" value="ECO:0007669"/>
    <property type="project" value="UniProtKB-UniPathway"/>
</dbReference>
<dbReference type="GO" id="GO:0009097">
    <property type="term" value="P:isoleucine biosynthetic process"/>
    <property type="evidence" value="ECO:0007669"/>
    <property type="project" value="UniProtKB-UniPathway"/>
</dbReference>
<evidence type="ECO:0000259" key="6">
    <source>
        <dbReference type="PROSITE" id="PS51671"/>
    </source>
</evidence>
<evidence type="ECO:0000256" key="4">
    <source>
        <dbReference type="ARBA" id="ARBA00022605"/>
    </source>
</evidence>
<dbReference type="EMBL" id="CM018037">
    <property type="protein sequence ID" value="KAA8538826.1"/>
    <property type="molecule type" value="Genomic_DNA"/>
</dbReference>
<comment type="pathway">
    <text evidence="2">Amino-acid biosynthesis; L-valine biosynthesis; L-valine from pyruvate: step 1/4.</text>
</comment>
<dbReference type="PANTHER" id="PTHR30239">
    <property type="entry name" value="ACETOLACTATE SYNTHASE SMALL SUBUNIT"/>
    <property type="match status" value="1"/>
</dbReference>
<dbReference type="NCBIfam" id="NF008864">
    <property type="entry name" value="PRK11895.1"/>
    <property type="match status" value="2"/>
</dbReference>
<organism evidence="7 8">
    <name type="scientific">Nyssa sinensis</name>
    <dbReference type="NCBI Taxonomy" id="561372"/>
    <lineage>
        <taxon>Eukaryota</taxon>
        <taxon>Viridiplantae</taxon>
        <taxon>Streptophyta</taxon>
        <taxon>Embryophyta</taxon>
        <taxon>Tracheophyta</taxon>
        <taxon>Spermatophyta</taxon>
        <taxon>Magnoliopsida</taxon>
        <taxon>eudicotyledons</taxon>
        <taxon>Gunneridae</taxon>
        <taxon>Pentapetalae</taxon>
        <taxon>asterids</taxon>
        <taxon>Cornales</taxon>
        <taxon>Nyssaceae</taxon>
        <taxon>Nyssa</taxon>
    </lineage>
</organism>
<dbReference type="PROSITE" id="PS51671">
    <property type="entry name" value="ACT"/>
    <property type="match status" value="2"/>
</dbReference>
<evidence type="ECO:0000256" key="3">
    <source>
        <dbReference type="ARBA" id="ARBA00006341"/>
    </source>
</evidence>
<dbReference type="GO" id="GO:0003984">
    <property type="term" value="F:acetolactate synthase activity"/>
    <property type="evidence" value="ECO:0007669"/>
    <property type="project" value="TreeGrafter"/>
</dbReference>
<dbReference type="Gene3D" id="3.30.70.260">
    <property type="match status" value="2"/>
</dbReference>
<evidence type="ECO:0000313" key="7">
    <source>
        <dbReference type="EMBL" id="KAA8538826.1"/>
    </source>
</evidence>
<dbReference type="InterPro" id="IPR027271">
    <property type="entry name" value="Acetolactate_synth/TF_NikR_C"/>
</dbReference>
<evidence type="ECO:0000256" key="1">
    <source>
        <dbReference type="ARBA" id="ARBA00004974"/>
    </source>
</evidence>
<evidence type="ECO:0000256" key="2">
    <source>
        <dbReference type="ARBA" id="ARBA00005025"/>
    </source>
</evidence>
<reference evidence="7 8" key="1">
    <citation type="submission" date="2019-09" db="EMBL/GenBank/DDBJ databases">
        <title>A chromosome-level genome assembly of the Chinese tupelo Nyssa sinensis.</title>
        <authorList>
            <person name="Yang X."/>
            <person name="Kang M."/>
            <person name="Yang Y."/>
            <person name="Xiong H."/>
            <person name="Wang M."/>
            <person name="Zhang Z."/>
            <person name="Wang Z."/>
            <person name="Wu H."/>
            <person name="Ma T."/>
            <person name="Liu J."/>
            <person name="Xi Z."/>
        </authorList>
    </citation>
    <scope>NUCLEOTIDE SEQUENCE [LARGE SCALE GENOMIC DNA]</scope>
    <source>
        <strain evidence="7">J267</strain>
        <tissue evidence="7">Leaf</tissue>
    </source>
</reference>
<dbReference type="GO" id="GO:0005829">
    <property type="term" value="C:cytosol"/>
    <property type="evidence" value="ECO:0007669"/>
    <property type="project" value="TreeGrafter"/>
</dbReference>
<feature type="domain" description="ACT" evidence="6">
    <location>
        <begin position="138"/>
        <end position="210"/>
    </location>
</feature>
<dbReference type="FunFam" id="3.30.70.260:FF:000001">
    <property type="entry name" value="Acetolactate synthase, small subunit"/>
    <property type="match status" value="2"/>
</dbReference>
<proteinExistence type="inferred from homology"/>
<accession>A0A5J5B8Z8</accession>
<sequence length="546" mass="59980">MRCLVIGEYFPKGCCCPRHYSPHSFTLFFGEIQSPSQCLFLFLLKSSASSSLYLIVMMAALSPTTTMVIKSAAVKAPPQCNNTVCSCRVEFGELNNNNKKKPNLQLVFARASGNEDNAALSVTDSAPPLTRSKVKRHTISVFVGDESGIINRIAGVFARRGYNIESLAVGLNKDKALFTIVVSGTEKVLQQVVEQLNKLVNVLKVEDLSREPQVERELMLLKLNADPSTRAEIMWLVDIFRAKIVDISEHSLTIEVTGDTGKMAAVLRNLKKFGIKELGRTGKIALRREKMGETAPFWRFSAASYPDLEGTMPVSAVLENSNRPLNGNPSTSSRGDVYPVELDDDFSVNQVLDAHWGVLYDEDSSGLRSHTLSMLVNDSPGVLNIVTGIIARRGYNIQSLAVGQAEKEGLSRITTVVPGTDESIGKLVQQFHKLVDLHEVQDITHIPFAERELMLIKVAVNAAARRDVLDIASIFRAKAVDVSDHTITLEGWGLAKALPLFIDYIKQISVQKFLDSIRLSTSIRMKKAPEFAGGNMLKPNGACNTS</sequence>
<dbReference type="InterPro" id="IPR039557">
    <property type="entry name" value="AHAS_ACT"/>
</dbReference>